<evidence type="ECO:0000313" key="5">
    <source>
        <dbReference type="Proteomes" id="UP000579153"/>
    </source>
</evidence>
<dbReference type="Proteomes" id="UP000579153">
    <property type="component" value="Unassembled WGS sequence"/>
</dbReference>
<reference evidence="4 5" key="1">
    <citation type="submission" date="2020-08" db="EMBL/GenBank/DDBJ databases">
        <title>Sequencing the genomes of 1000 actinobacteria strains.</title>
        <authorList>
            <person name="Klenk H.-P."/>
        </authorList>
    </citation>
    <scope>NUCLEOTIDE SEQUENCE [LARGE SCALE GENOMIC DNA]</scope>
    <source>
        <strain evidence="4 5">DSM 45507</strain>
    </source>
</reference>
<dbReference type="PANTHER" id="PTHR47755:SF1">
    <property type="entry name" value="CELL DIVISION PROTEIN FTSX"/>
    <property type="match status" value="1"/>
</dbReference>
<organism evidence="4 5">
    <name type="scientific">Nonomuraea jabiensis</name>
    <dbReference type="NCBI Taxonomy" id="882448"/>
    <lineage>
        <taxon>Bacteria</taxon>
        <taxon>Bacillati</taxon>
        <taxon>Actinomycetota</taxon>
        <taxon>Actinomycetes</taxon>
        <taxon>Streptosporangiales</taxon>
        <taxon>Streptosporangiaceae</taxon>
        <taxon>Nonomuraea</taxon>
    </lineage>
</organism>
<proteinExistence type="predicted"/>
<feature type="transmembrane region" description="Helical" evidence="2">
    <location>
        <begin position="21"/>
        <end position="42"/>
    </location>
</feature>
<feature type="region of interest" description="Disordered" evidence="1">
    <location>
        <begin position="322"/>
        <end position="343"/>
    </location>
</feature>
<evidence type="ECO:0000256" key="1">
    <source>
        <dbReference type="SAM" id="MobiDB-lite"/>
    </source>
</evidence>
<accession>A0A7W9G1W2</accession>
<evidence type="ECO:0000259" key="3">
    <source>
        <dbReference type="Pfam" id="PF18075"/>
    </source>
</evidence>
<keyword evidence="2" id="KW-0812">Transmembrane</keyword>
<feature type="compositionally biased region" description="Basic and acidic residues" evidence="1">
    <location>
        <begin position="325"/>
        <end position="335"/>
    </location>
</feature>
<name>A0A7W9G1W2_9ACTN</name>
<dbReference type="Gene3D" id="3.30.70.3040">
    <property type="match status" value="2"/>
</dbReference>
<evidence type="ECO:0000256" key="2">
    <source>
        <dbReference type="SAM" id="Phobius"/>
    </source>
</evidence>
<gene>
    <name evidence="4" type="ORF">HD596_002486</name>
</gene>
<dbReference type="GO" id="GO:0051301">
    <property type="term" value="P:cell division"/>
    <property type="evidence" value="ECO:0007669"/>
    <property type="project" value="UniProtKB-KW"/>
</dbReference>
<dbReference type="GO" id="GO:0016020">
    <property type="term" value="C:membrane"/>
    <property type="evidence" value="ECO:0007669"/>
    <property type="project" value="InterPro"/>
</dbReference>
<dbReference type="InterPro" id="IPR040690">
    <property type="entry name" value="FtsX_ECD"/>
</dbReference>
<dbReference type="AlphaFoldDB" id="A0A7W9G1W2"/>
<feature type="domain" description="FtsX extracellular" evidence="3">
    <location>
        <begin position="215"/>
        <end position="296"/>
    </location>
</feature>
<dbReference type="Pfam" id="PF18075">
    <property type="entry name" value="FtsX_ECD"/>
    <property type="match status" value="2"/>
</dbReference>
<keyword evidence="2" id="KW-0472">Membrane</keyword>
<dbReference type="InterPro" id="IPR004513">
    <property type="entry name" value="FtsX"/>
</dbReference>
<dbReference type="EMBL" id="JACHMB010000001">
    <property type="protein sequence ID" value="MBB5775730.1"/>
    <property type="molecule type" value="Genomic_DNA"/>
</dbReference>
<keyword evidence="2" id="KW-1133">Transmembrane helix</keyword>
<dbReference type="RefSeq" id="WP_185069375.1">
    <property type="nucleotide sequence ID" value="NZ_JACHMB010000001.1"/>
</dbReference>
<keyword evidence="5" id="KW-1185">Reference proteome</keyword>
<dbReference type="PANTHER" id="PTHR47755">
    <property type="entry name" value="CELL DIVISION PROTEIN FTSX"/>
    <property type="match status" value="1"/>
</dbReference>
<comment type="caution">
    <text evidence="4">The sequence shown here is derived from an EMBL/GenBank/DDBJ whole genome shotgun (WGS) entry which is preliminary data.</text>
</comment>
<protein>
    <submittedName>
        <fullName evidence="4">Cell division protein FtsX</fullName>
    </submittedName>
</protein>
<keyword evidence="4" id="KW-0131">Cell cycle</keyword>
<keyword evidence="4" id="KW-0132">Cell division</keyword>
<evidence type="ECO:0000313" key="4">
    <source>
        <dbReference type="EMBL" id="MBB5775730.1"/>
    </source>
</evidence>
<sequence length="343" mass="37289">MDAGTLRPLRAPERRRFRVDFRLVAVAATVVLAGAATTVGLLGGPGDENRAVAADPPPAERKVTVFLCAKSSDRKQTACKGAVSEEETQEIVAKVRQVPGLKEMSYADKSAVYADFRRNFAHNEPLLAAVGVDDIPDSLRLTLMEGTDPRSVQEALRGLPGILDVREVVPDDATPPSKWDLSVFLCSPSSGMPSCGAERKPDGKGSFTVTKEGTGVTLAQKKAIQKLIVSTPGVKEVFFEDQTTAYENFRRLYKDNKVMLNATKVTDMPQSFRVMLLPEADWSKLVSRLGREPGVSQALYHGCLYDSARLMNRYGLFLPESKVCPPDRRSGEHPDPGPSPTAG</sequence>
<feature type="domain" description="FtsX extracellular" evidence="3">
    <location>
        <begin position="62"/>
        <end position="165"/>
    </location>
</feature>